<protein>
    <submittedName>
        <fullName evidence="1">42505_t:CDS:1</fullName>
    </submittedName>
</protein>
<name>A0ABN7XIS6_GIGMA</name>
<feature type="non-terminal residue" evidence="1">
    <location>
        <position position="1"/>
    </location>
</feature>
<gene>
    <name evidence="1" type="ORF">GMARGA_LOCUS43311</name>
</gene>
<reference evidence="1 2" key="1">
    <citation type="submission" date="2021-06" db="EMBL/GenBank/DDBJ databases">
        <authorList>
            <person name="Kallberg Y."/>
            <person name="Tangrot J."/>
            <person name="Rosling A."/>
        </authorList>
    </citation>
    <scope>NUCLEOTIDE SEQUENCE [LARGE SCALE GENOMIC DNA]</scope>
    <source>
        <strain evidence="1 2">120-4 pot B 10/14</strain>
    </source>
</reference>
<feature type="non-terminal residue" evidence="1">
    <location>
        <position position="106"/>
    </location>
</feature>
<keyword evidence="2" id="KW-1185">Reference proteome</keyword>
<dbReference type="EMBL" id="CAJVQB010138716">
    <property type="protein sequence ID" value="CAG8854490.1"/>
    <property type="molecule type" value="Genomic_DNA"/>
</dbReference>
<evidence type="ECO:0000313" key="1">
    <source>
        <dbReference type="EMBL" id="CAG8854490.1"/>
    </source>
</evidence>
<sequence length="106" mass="12630">FWQEEGSSDWKYTNLTGNNKLKMFREFDLSQIFPEDQAIMIRQLWNNFVELYESLKNPQITGIQFKQKAIEWLKLFLTKSTGSFNSTTFIKGLYHPNDITPYIHVM</sequence>
<accession>A0ABN7XIS6</accession>
<comment type="caution">
    <text evidence="1">The sequence shown here is derived from an EMBL/GenBank/DDBJ whole genome shotgun (WGS) entry which is preliminary data.</text>
</comment>
<proteinExistence type="predicted"/>
<dbReference type="Proteomes" id="UP000789901">
    <property type="component" value="Unassembled WGS sequence"/>
</dbReference>
<evidence type="ECO:0000313" key="2">
    <source>
        <dbReference type="Proteomes" id="UP000789901"/>
    </source>
</evidence>
<organism evidence="1 2">
    <name type="scientific">Gigaspora margarita</name>
    <dbReference type="NCBI Taxonomy" id="4874"/>
    <lineage>
        <taxon>Eukaryota</taxon>
        <taxon>Fungi</taxon>
        <taxon>Fungi incertae sedis</taxon>
        <taxon>Mucoromycota</taxon>
        <taxon>Glomeromycotina</taxon>
        <taxon>Glomeromycetes</taxon>
        <taxon>Diversisporales</taxon>
        <taxon>Gigasporaceae</taxon>
        <taxon>Gigaspora</taxon>
    </lineage>
</organism>